<dbReference type="InParanoid" id="A0A0P0XVL5"/>
<reference evidence="3" key="1">
    <citation type="journal article" date="2005" name="Nature">
        <title>The map-based sequence of the rice genome.</title>
        <authorList>
            <consortium name="International rice genome sequencing project (IRGSP)"/>
            <person name="Matsumoto T."/>
            <person name="Wu J."/>
            <person name="Kanamori H."/>
            <person name="Katayose Y."/>
            <person name="Fujisawa M."/>
            <person name="Namiki N."/>
            <person name="Mizuno H."/>
            <person name="Yamamoto K."/>
            <person name="Antonio B.A."/>
            <person name="Baba T."/>
            <person name="Sakata K."/>
            <person name="Nagamura Y."/>
            <person name="Aoki H."/>
            <person name="Arikawa K."/>
            <person name="Arita K."/>
            <person name="Bito T."/>
            <person name="Chiden Y."/>
            <person name="Fujitsuka N."/>
            <person name="Fukunaka R."/>
            <person name="Hamada M."/>
            <person name="Harada C."/>
            <person name="Hayashi A."/>
            <person name="Hijishita S."/>
            <person name="Honda M."/>
            <person name="Hosokawa S."/>
            <person name="Ichikawa Y."/>
            <person name="Idonuma A."/>
            <person name="Iijima M."/>
            <person name="Ikeda M."/>
            <person name="Ikeno M."/>
            <person name="Ito K."/>
            <person name="Ito S."/>
            <person name="Ito T."/>
            <person name="Ito Y."/>
            <person name="Ito Y."/>
            <person name="Iwabuchi A."/>
            <person name="Kamiya K."/>
            <person name="Karasawa W."/>
            <person name="Kurita K."/>
            <person name="Katagiri S."/>
            <person name="Kikuta A."/>
            <person name="Kobayashi H."/>
            <person name="Kobayashi N."/>
            <person name="Machita K."/>
            <person name="Maehara T."/>
            <person name="Masukawa M."/>
            <person name="Mizubayashi T."/>
            <person name="Mukai Y."/>
            <person name="Nagasaki H."/>
            <person name="Nagata Y."/>
            <person name="Naito S."/>
            <person name="Nakashima M."/>
            <person name="Nakama Y."/>
            <person name="Nakamichi Y."/>
            <person name="Nakamura M."/>
            <person name="Meguro A."/>
            <person name="Negishi M."/>
            <person name="Ohta I."/>
            <person name="Ohta T."/>
            <person name="Okamoto M."/>
            <person name="Ono N."/>
            <person name="Saji S."/>
            <person name="Sakaguchi M."/>
            <person name="Sakai K."/>
            <person name="Shibata M."/>
            <person name="Shimokawa T."/>
            <person name="Song J."/>
            <person name="Takazaki Y."/>
            <person name="Terasawa K."/>
            <person name="Tsugane M."/>
            <person name="Tsuji K."/>
            <person name="Ueda S."/>
            <person name="Waki K."/>
            <person name="Yamagata H."/>
            <person name="Yamamoto M."/>
            <person name="Yamamoto S."/>
            <person name="Yamane H."/>
            <person name="Yoshiki S."/>
            <person name="Yoshihara R."/>
            <person name="Yukawa K."/>
            <person name="Zhong H."/>
            <person name="Yano M."/>
            <person name="Yuan Q."/>
            <person name="Ouyang S."/>
            <person name="Liu J."/>
            <person name="Jones K.M."/>
            <person name="Gansberger K."/>
            <person name="Moffat K."/>
            <person name="Hill J."/>
            <person name="Bera J."/>
            <person name="Fadrosh D."/>
            <person name="Jin S."/>
            <person name="Johri S."/>
            <person name="Kim M."/>
            <person name="Overton L."/>
            <person name="Reardon M."/>
            <person name="Tsitrin T."/>
            <person name="Vuong H."/>
            <person name="Weaver B."/>
            <person name="Ciecko A."/>
            <person name="Tallon L."/>
            <person name="Jackson J."/>
            <person name="Pai G."/>
            <person name="Aken S.V."/>
            <person name="Utterback T."/>
            <person name="Reidmuller S."/>
            <person name="Feldblyum T."/>
            <person name="Hsiao J."/>
            <person name="Zismann V."/>
            <person name="Iobst S."/>
            <person name="de Vazeille A.R."/>
            <person name="Buell C.R."/>
            <person name="Ying K."/>
            <person name="Li Y."/>
            <person name="Lu T."/>
            <person name="Huang Y."/>
            <person name="Zhao Q."/>
            <person name="Feng Q."/>
            <person name="Zhang L."/>
            <person name="Zhu J."/>
            <person name="Weng Q."/>
            <person name="Mu J."/>
            <person name="Lu Y."/>
            <person name="Fan D."/>
            <person name="Liu Y."/>
            <person name="Guan J."/>
            <person name="Zhang Y."/>
            <person name="Yu S."/>
            <person name="Liu X."/>
            <person name="Zhang Y."/>
            <person name="Hong G."/>
            <person name="Han B."/>
            <person name="Choisne N."/>
            <person name="Demange N."/>
            <person name="Orjeda G."/>
            <person name="Samain S."/>
            <person name="Cattolico L."/>
            <person name="Pelletier E."/>
            <person name="Couloux A."/>
            <person name="Segurens B."/>
            <person name="Wincker P."/>
            <person name="D'Hont A."/>
            <person name="Scarpelli C."/>
            <person name="Weissenbach J."/>
            <person name="Salanoubat M."/>
            <person name="Quetier F."/>
            <person name="Yu Y."/>
            <person name="Kim H.R."/>
            <person name="Rambo T."/>
            <person name="Currie J."/>
            <person name="Collura K."/>
            <person name="Luo M."/>
            <person name="Yang T."/>
            <person name="Ammiraju J.S.S."/>
            <person name="Engler F."/>
            <person name="Soderlund C."/>
            <person name="Wing R.A."/>
            <person name="Palmer L.E."/>
            <person name="de la Bastide M."/>
            <person name="Spiegel L."/>
            <person name="Nascimento L."/>
            <person name="Zutavern T."/>
            <person name="O'Shaughnessy A."/>
            <person name="Dike S."/>
            <person name="Dedhia N."/>
            <person name="Preston R."/>
            <person name="Balija V."/>
            <person name="McCombie W.R."/>
            <person name="Chow T."/>
            <person name="Chen H."/>
            <person name="Chung M."/>
            <person name="Chen C."/>
            <person name="Shaw J."/>
            <person name="Wu H."/>
            <person name="Hsiao K."/>
            <person name="Chao Y."/>
            <person name="Chu M."/>
            <person name="Cheng C."/>
            <person name="Hour A."/>
            <person name="Lee P."/>
            <person name="Lin S."/>
            <person name="Lin Y."/>
            <person name="Liou J."/>
            <person name="Liu S."/>
            <person name="Hsing Y."/>
            <person name="Raghuvanshi S."/>
            <person name="Mohanty A."/>
            <person name="Bharti A.K."/>
            <person name="Gaur A."/>
            <person name="Gupta V."/>
            <person name="Kumar D."/>
            <person name="Ravi V."/>
            <person name="Vij S."/>
            <person name="Kapur A."/>
            <person name="Khurana P."/>
            <person name="Khurana P."/>
            <person name="Khurana J.P."/>
            <person name="Tyagi A.K."/>
            <person name="Gaikwad K."/>
            <person name="Singh A."/>
            <person name="Dalal V."/>
            <person name="Srivastava S."/>
            <person name="Dixit A."/>
            <person name="Pal A.K."/>
            <person name="Ghazi I.A."/>
            <person name="Yadav M."/>
            <person name="Pandit A."/>
            <person name="Bhargava A."/>
            <person name="Sureshbabu K."/>
            <person name="Batra K."/>
            <person name="Sharma T.R."/>
            <person name="Mohapatra T."/>
            <person name="Singh N.K."/>
            <person name="Messing J."/>
            <person name="Nelson A.B."/>
            <person name="Fuks G."/>
            <person name="Kavchok S."/>
            <person name="Keizer G."/>
            <person name="Linton E."/>
            <person name="Llaca V."/>
            <person name="Song R."/>
            <person name="Tanyolac B."/>
            <person name="Young S."/>
            <person name="Ho-Il K."/>
            <person name="Hahn J.H."/>
            <person name="Sangsakoo G."/>
            <person name="Vanavichit A."/>
            <person name="de Mattos Luiz.A.T."/>
            <person name="Zimmer P.D."/>
            <person name="Malone G."/>
            <person name="Dellagostin O."/>
            <person name="de Oliveira A.C."/>
            <person name="Bevan M."/>
            <person name="Bancroft I."/>
            <person name="Minx P."/>
            <person name="Cordum H."/>
            <person name="Wilson R."/>
            <person name="Cheng Z."/>
            <person name="Jin W."/>
            <person name="Jiang J."/>
            <person name="Leong S.A."/>
            <person name="Iwama H."/>
            <person name="Gojobori T."/>
            <person name="Itoh T."/>
            <person name="Niimura Y."/>
            <person name="Fujii Y."/>
            <person name="Habara T."/>
            <person name="Sakai H."/>
            <person name="Sato Y."/>
            <person name="Wilson G."/>
            <person name="Kumar K."/>
            <person name="McCouch S."/>
            <person name="Juretic N."/>
            <person name="Hoen D."/>
            <person name="Wright S."/>
            <person name="Bruskiewich R."/>
            <person name="Bureau T."/>
            <person name="Miyao A."/>
            <person name="Hirochika H."/>
            <person name="Nishikawa T."/>
            <person name="Kadowaki K."/>
            <person name="Sugiura M."/>
            <person name="Burr B."/>
            <person name="Sasaki T."/>
        </authorList>
    </citation>
    <scope>NUCLEOTIDE SEQUENCE [LARGE SCALE GENOMIC DNA]</scope>
    <source>
        <strain evidence="3">cv. Nipponbare</strain>
    </source>
</reference>
<protein>
    <submittedName>
        <fullName evidence="2">Os10g0465350 protein</fullName>
    </submittedName>
</protein>
<organism evidence="2 3">
    <name type="scientific">Oryza sativa subsp. japonica</name>
    <name type="common">Rice</name>
    <dbReference type="NCBI Taxonomy" id="39947"/>
    <lineage>
        <taxon>Eukaryota</taxon>
        <taxon>Viridiplantae</taxon>
        <taxon>Streptophyta</taxon>
        <taxon>Embryophyta</taxon>
        <taxon>Tracheophyta</taxon>
        <taxon>Spermatophyta</taxon>
        <taxon>Magnoliopsida</taxon>
        <taxon>Liliopsida</taxon>
        <taxon>Poales</taxon>
        <taxon>Poaceae</taxon>
        <taxon>BOP clade</taxon>
        <taxon>Oryzoideae</taxon>
        <taxon>Oryzeae</taxon>
        <taxon>Oryzinae</taxon>
        <taxon>Oryza</taxon>
        <taxon>Oryza sativa</taxon>
    </lineage>
</organism>
<accession>A0A0P0XVL5</accession>
<proteinExistence type="predicted"/>
<sequence length="95" mass="10396">MALASSSLPDLRIYEPCCVDRGLLPKGVPADQPPPRRRRLCLGLLGLVSNIVINTLTPSSSAMPDPQATTQELAARPLDGMKAFLVRLFPDLREW</sequence>
<feature type="domain" description="PIR2-like helical" evidence="1">
    <location>
        <begin position="40"/>
        <end position="95"/>
    </location>
</feature>
<dbReference type="AlphaFoldDB" id="A0A0P0XVL5"/>
<reference evidence="2 3" key="2">
    <citation type="journal article" date="2013" name="Plant Cell Physiol.">
        <title>Rice Annotation Project Database (RAP-DB): an integrative and interactive database for rice genomics.</title>
        <authorList>
            <person name="Sakai H."/>
            <person name="Lee S.S."/>
            <person name="Tanaka T."/>
            <person name="Numa H."/>
            <person name="Kim J."/>
            <person name="Kawahara Y."/>
            <person name="Wakimoto H."/>
            <person name="Yang C.C."/>
            <person name="Iwamoto M."/>
            <person name="Abe T."/>
            <person name="Yamada Y."/>
            <person name="Muto A."/>
            <person name="Inokuchi H."/>
            <person name="Ikemura T."/>
            <person name="Matsumoto T."/>
            <person name="Sasaki T."/>
            <person name="Itoh T."/>
        </authorList>
    </citation>
    <scope>NUCLEOTIDE SEQUENCE [LARGE SCALE GENOMIC DNA]</scope>
    <source>
        <strain evidence="3">cv. Nipponbare</strain>
    </source>
</reference>
<dbReference type="InterPro" id="IPR046527">
    <property type="entry name" value="PIR2-like_helical"/>
</dbReference>
<dbReference type="Pfam" id="PF20235">
    <property type="entry name" value="PIR2-like_helical"/>
    <property type="match status" value="1"/>
</dbReference>
<dbReference type="PaxDb" id="39947-A0A0P0XVL5"/>
<evidence type="ECO:0000313" key="2">
    <source>
        <dbReference type="EMBL" id="BAT11206.1"/>
    </source>
</evidence>
<evidence type="ECO:0000259" key="1">
    <source>
        <dbReference type="Pfam" id="PF20235"/>
    </source>
</evidence>
<evidence type="ECO:0000313" key="3">
    <source>
        <dbReference type="Proteomes" id="UP000059680"/>
    </source>
</evidence>
<keyword evidence="3" id="KW-1185">Reference proteome</keyword>
<dbReference type="EMBL" id="AP014966">
    <property type="protein sequence ID" value="BAT11206.1"/>
    <property type="molecule type" value="Genomic_DNA"/>
</dbReference>
<reference evidence="2 3" key="3">
    <citation type="journal article" date="2013" name="Rice">
        <title>Improvement of the Oryza sativa Nipponbare reference genome using next generation sequence and optical map data.</title>
        <authorList>
            <person name="Kawahara Y."/>
            <person name="de la Bastide M."/>
            <person name="Hamilton J.P."/>
            <person name="Kanamori H."/>
            <person name="McCombie W.R."/>
            <person name="Ouyang S."/>
            <person name="Schwartz D.C."/>
            <person name="Tanaka T."/>
            <person name="Wu J."/>
            <person name="Zhou S."/>
            <person name="Childs K.L."/>
            <person name="Davidson R.M."/>
            <person name="Lin H."/>
            <person name="Quesada-Ocampo L."/>
            <person name="Vaillancourt B."/>
            <person name="Sakai H."/>
            <person name="Lee S.S."/>
            <person name="Kim J."/>
            <person name="Numa H."/>
            <person name="Itoh T."/>
            <person name="Buell C.R."/>
            <person name="Matsumoto T."/>
        </authorList>
    </citation>
    <scope>NUCLEOTIDE SEQUENCE [LARGE SCALE GENOMIC DNA]</scope>
    <source>
        <strain evidence="3">cv. Nipponbare</strain>
    </source>
</reference>
<name>A0A0P0XVL5_ORYSJ</name>
<dbReference type="Proteomes" id="UP000059680">
    <property type="component" value="Chromosome 10"/>
</dbReference>
<gene>
    <name evidence="2" type="ordered locus">Os10g0465350</name>
    <name evidence="2" type="ORF">OSNPB_100465350</name>
</gene>